<comment type="caution">
    <text evidence="1">The sequence shown here is derived from an EMBL/GenBank/DDBJ whole genome shotgun (WGS) entry which is preliminary data.</text>
</comment>
<keyword evidence="2" id="KW-1185">Reference proteome</keyword>
<sequence>MSKVKEMAIAGRERIYLLDERADLWSYDWRGADYKRMFPQGHGLFGNGTRLAASDSILYAADPDGALSAFHAGNGQTMWSRHGATIDGLPFHPLAVAADDRSVYVLTPLDTETGDEGDAIPEGGSLAVLQFTAGGQLSRVHKHPLLRQPVRVRLRHLNRAYFLAVSKDGDIHVFDSIFARLIAMQRNGEAIQAGGLPSKPYSGLCLDSGGTLYLGDASELDQDEEDDRFILTLDRSGRLLGEITSYRGGCDQLLADASDRLYILSGERETITLLNLQPQTVRMEETGVPEGIWLSRAFDSTETGTVWHKLTLDGFIPEGTQLRFSYFSSDNDHAVIEGTYRKLDDWIEDAGVSLKRKLAALSANWSAPILNPKDALFIGAKGRYLWLMIEWIGTERHTPSIERIRLYFPRETYLNYLPAVYQEDEESRDFLERYLSMFGTLFSELETEIGDLSRFIDPHRAEGEHLRWLATWLGLAADDSWTDEQVRAFIHAAHDLYRYRGTKRGMLQTIETYTGMEPIIVEQFQTKAMRDNAELRTLMEQLYGDNPYSFTVLLRPEQAPSEKQRVVIEELLEEQKPAYTEAKLVQLQPWMYLDLHTYLGINTVLTEPSILTLNADRSMPNDTLIVDVGMEKRMDVHTRLELDSELE</sequence>
<dbReference type="RefSeq" id="WP_257441981.1">
    <property type="nucleotide sequence ID" value="NZ_JANIPJ010000001.1"/>
</dbReference>
<dbReference type="NCBIfam" id="TIGR02242">
    <property type="entry name" value="tail_TIGR02242"/>
    <property type="match status" value="1"/>
</dbReference>
<dbReference type="AlphaFoldDB" id="A0A9X2MKU1"/>
<dbReference type="EMBL" id="JANIPJ010000001">
    <property type="protein sequence ID" value="MCR2802449.1"/>
    <property type="molecule type" value="Genomic_DNA"/>
</dbReference>
<dbReference type="InterPro" id="IPR011748">
    <property type="entry name" value="Unchr_phage_tail-like"/>
</dbReference>
<dbReference type="SUPFAM" id="SSF63829">
    <property type="entry name" value="Calcium-dependent phosphotriesterase"/>
    <property type="match status" value="1"/>
</dbReference>
<gene>
    <name evidence="1" type="ORF">NQZ67_01020</name>
</gene>
<dbReference type="Pfam" id="PF09684">
    <property type="entry name" value="Tail_P2_I"/>
    <property type="match status" value="1"/>
</dbReference>
<dbReference type="InterPro" id="IPR006521">
    <property type="entry name" value="Tail_protein_I"/>
</dbReference>
<evidence type="ECO:0000313" key="2">
    <source>
        <dbReference type="Proteomes" id="UP001141950"/>
    </source>
</evidence>
<dbReference type="Gene3D" id="2.130.10.10">
    <property type="entry name" value="YVTN repeat-like/Quinoprotein amine dehydrogenase"/>
    <property type="match status" value="1"/>
</dbReference>
<reference evidence="1" key="1">
    <citation type="submission" date="2022-08" db="EMBL/GenBank/DDBJ databases">
        <title>The genomic sequence of strain Paenibacillus sp. SCIV0701.</title>
        <authorList>
            <person name="Zhao H."/>
        </authorList>
    </citation>
    <scope>NUCLEOTIDE SEQUENCE</scope>
    <source>
        <strain evidence="1">SCIV0701</strain>
    </source>
</reference>
<dbReference type="Proteomes" id="UP001141950">
    <property type="component" value="Unassembled WGS sequence"/>
</dbReference>
<proteinExistence type="predicted"/>
<evidence type="ECO:0000313" key="1">
    <source>
        <dbReference type="EMBL" id="MCR2802449.1"/>
    </source>
</evidence>
<organism evidence="1 2">
    <name type="scientific">Paenibacillus soyae</name>
    <dbReference type="NCBI Taxonomy" id="2969249"/>
    <lineage>
        <taxon>Bacteria</taxon>
        <taxon>Bacillati</taxon>
        <taxon>Bacillota</taxon>
        <taxon>Bacilli</taxon>
        <taxon>Bacillales</taxon>
        <taxon>Paenibacillaceae</taxon>
        <taxon>Paenibacillus</taxon>
    </lineage>
</organism>
<dbReference type="InterPro" id="IPR015943">
    <property type="entry name" value="WD40/YVTN_repeat-like_dom_sf"/>
</dbReference>
<protein>
    <submittedName>
        <fullName evidence="1">Phage tail protein</fullName>
    </submittedName>
</protein>
<name>A0A9X2MKU1_9BACL</name>
<accession>A0A9X2MKU1</accession>